<dbReference type="PRINTS" id="PR00465">
    <property type="entry name" value="EP450IV"/>
</dbReference>
<protein>
    <recommendedName>
        <fullName evidence="12">Cytochrome P450</fullName>
    </recommendedName>
</protein>
<comment type="similarity">
    <text evidence="2 9">Belongs to the cytochrome P450 family.</text>
</comment>
<dbReference type="InterPro" id="IPR050476">
    <property type="entry name" value="Insect_CytP450_Detox"/>
</dbReference>
<dbReference type="PROSITE" id="PS00086">
    <property type="entry name" value="CYTOCHROME_P450"/>
    <property type="match status" value="1"/>
</dbReference>
<evidence type="ECO:0000256" key="6">
    <source>
        <dbReference type="ARBA" id="ARBA00023004"/>
    </source>
</evidence>
<dbReference type="PANTHER" id="PTHR24292">
    <property type="entry name" value="CYTOCHROME P450"/>
    <property type="match status" value="1"/>
</dbReference>
<accession>A0A919L8F1</accession>
<evidence type="ECO:0000256" key="7">
    <source>
        <dbReference type="ARBA" id="ARBA00023033"/>
    </source>
</evidence>
<dbReference type="AlphaFoldDB" id="A0A919L8F1"/>
<gene>
    <name evidence="10" type="ORF">GCM10018793_69560</name>
</gene>
<evidence type="ECO:0000256" key="8">
    <source>
        <dbReference type="PIRSR" id="PIRSR602403-1"/>
    </source>
</evidence>
<sequence>MTQRNPRYFADPLVFDPLRWSSERKTDIVRNSYFPFGLGIRNCVGTHFSMLALAIVIAELAASVDLDFADKQPAVQATPTMHLANAMSATGSRI</sequence>
<evidence type="ECO:0000256" key="1">
    <source>
        <dbReference type="ARBA" id="ARBA00001971"/>
    </source>
</evidence>
<dbReference type="SUPFAM" id="SSF48264">
    <property type="entry name" value="Cytochrome P450"/>
    <property type="match status" value="1"/>
</dbReference>
<keyword evidence="11" id="KW-1185">Reference proteome</keyword>
<dbReference type="Proteomes" id="UP000603708">
    <property type="component" value="Unassembled WGS sequence"/>
</dbReference>
<dbReference type="EMBL" id="BNCD01000041">
    <property type="protein sequence ID" value="GHH88735.1"/>
    <property type="molecule type" value="Genomic_DNA"/>
</dbReference>
<keyword evidence="5 9" id="KW-0560">Oxidoreductase</keyword>
<organism evidence="10 11">
    <name type="scientific">Streptomyces sulfonofaciens</name>
    <dbReference type="NCBI Taxonomy" id="68272"/>
    <lineage>
        <taxon>Bacteria</taxon>
        <taxon>Bacillati</taxon>
        <taxon>Actinomycetota</taxon>
        <taxon>Actinomycetes</taxon>
        <taxon>Kitasatosporales</taxon>
        <taxon>Streptomycetaceae</taxon>
        <taxon>Streptomyces</taxon>
    </lineage>
</organism>
<dbReference type="Gene3D" id="1.10.630.10">
    <property type="entry name" value="Cytochrome P450"/>
    <property type="match status" value="1"/>
</dbReference>
<comment type="cofactor">
    <cofactor evidence="1 8">
        <name>heme</name>
        <dbReference type="ChEBI" id="CHEBI:30413"/>
    </cofactor>
</comment>
<name>A0A919L8F1_9ACTN</name>
<reference evidence="10" key="2">
    <citation type="submission" date="2020-09" db="EMBL/GenBank/DDBJ databases">
        <authorList>
            <person name="Sun Q."/>
            <person name="Ohkuma M."/>
        </authorList>
    </citation>
    <scope>NUCLEOTIDE SEQUENCE</scope>
    <source>
        <strain evidence="10">JCM 5069</strain>
    </source>
</reference>
<evidence type="ECO:0008006" key="12">
    <source>
        <dbReference type="Google" id="ProtNLM"/>
    </source>
</evidence>
<comment type="caution">
    <text evidence="10">The sequence shown here is derived from an EMBL/GenBank/DDBJ whole genome shotgun (WGS) entry which is preliminary data.</text>
</comment>
<dbReference type="InterPro" id="IPR017972">
    <property type="entry name" value="Cyt_P450_CS"/>
</dbReference>
<evidence type="ECO:0000313" key="11">
    <source>
        <dbReference type="Proteomes" id="UP000603708"/>
    </source>
</evidence>
<feature type="binding site" description="axial binding residue" evidence="8">
    <location>
        <position position="43"/>
    </location>
    <ligand>
        <name>heme</name>
        <dbReference type="ChEBI" id="CHEBI:30413"/>
    </ligand>
    <ligandPart>
        <name>Fe</name>
        <dbReference type="ChEBI" id="CHEBI:18248"/>
    </ligandPart>
</feature>
<evidence type="ECO:0000256" key="4">
    <source>
        <dbReference type="ARBA" id="ARBA00022723"/>
    </source>
</evidence>
<dbReference type="PANTHER" id="PTHR24292:SF54">
    <property type="entry name" value="CYP9F3-RELATED"/>
    <property type="match status" value="1"/>
</dbReference>
<evidence type="ECO:0000256" key="9">
    <source>
        <dbReference type="RuleBase" id="RU000461"/>
    </source>
</evidence>
<dbReference type="GO" id="GO:0004497">
    <property type="term" value="F:monooxygenase activity"/>
    <property type="evidence" value="ECO:0007669"/>
    <property type="project" value="UniProtKB-KW"/>
</dbReference>
<evidence type="ECO:0000256" key="5">
    <source>
        <dbReference type="ARBA" id="ARBA00023002"/>
    </source>
</evidence>
<proteinExistence type="inferred from homology"/>
<evidence type="ECO:0000256" key="2">
    <source>
        <dbReference type="ARBA" id="ARBA00010617"/>
    </source>
</evidence>
<reference evidence="10" key="1">
    <citation type="journal article" date="2014" name="Int. J. Syst. Evol. Microbiol.">
        <title>Complete genome sequence of Corynebacterium casei LMG S-19264T (=DSM 44701T), isolated from a smear-ripened cheese.</title>
        <authorList>
            <consortium name="US DOE Joint Genome Institute (JGI-PGF)"/>
            <person name="Walter F."/>
            <person name="Albersmeier A."/>
            <person name="Kalinowski J."/>
            <person name="Ruckert C."/>
        </authorList>
    </citation>
    <scope>NUCLEOTIDE SEQUENCE</scope>
    <source>
        <strain evidence="10">JCM 5069</strain>
    </source>
</reference>
<dbReference type="InterPro" id="IPR036396">
    <property type="entry name" value="Cyt_P450_sf"/>
</dbReference>
<dbReference type="InterPro" id="IPR002403">
    <property type="entry name" value="Cyt_P450_E_grp-IV"/>
</dbReference>
<dbReference type="GO" id="GO:0005506">
    <property type="term" value="F:iron ion binding"/>
    <property type="evidence" value="ECO:0007669"/>
    <property type="project" value="InterPro"/>
</dbReference>
<evidence type="ECO:0000256" key="3">
    <source>
        <dbReference type="ARBA" id="ARBA00022617"/>
    </source>
</evidence>
<keyword evidence="6 8" id="KW-0408">Iron</keyword>
<dbReference type="GO" id="GO:0016705">
    <property type="term" value="F:oxidoreductase activity, acting on paired donors, with incorporation or reduction of molecular oxygen"/>
    <property type="evidence" value="ECO:0007669"/>
    <property type="project" value="InterPro"/>
</dbReference>
<evidence type="ECO:0000313" key="10">
    <source>
        <dbReference type="EMBL" id="GHH88735.1"/>
    </source>
</evidence>
<keyword evidence="4 8" id="KW-0479">Metal-binding</keyword>
<keyword evidence="7 9" id="KW-0503">Monooxygenase</keyword>
<dbReference type="InterPro" id="IPR001128">
    <property type="entry name" value="Cyt_P450"/>
</dbReference>
<dbReference type="GO" id="GO:0020037">
    <property type="term" value="F:heme binding"/>
    <property type="evidence" value="ECO:0007669"/>
    <property type="project" value="InterPro"/>
</dbReference>
<keyword evidence="3 8" id="KW-0349">Heme</keyword>
<dbReference type="Pfam" id="PF00067">
    <property type="entry name" value="p450"/>
    <property type="match status" value="1"/>
</dbReference>